<keyword evidence="2" id="KW-1185">Reference proteome</keyword>
<name>A0A378QL53_9GAMM</name>
<dbReference type="Proteomes" id="UP000254065">
    <property type="component" value="Unassembled WGS sequence"/>
</dbReference>
<organism evidence="1 2">
    <name type="scientific">Moraxella caprae</name>
    <dbReference type="NCBI Taxonomy" id="90240"/>
    <lineage>
        <taxon>Bacteria</taxon>
        <taxon>Pseudomonadati</taxon>
        <taxon>Pseudomonadota</taxon>
        <taxon>Gammaproteobacteria</taxon>
        <taxon>Moraxellales</taxon>
        <taxon>Moraxellaceae</taxon>
        <taxon>Moraxella</taxon>
    </lineage>
</organism>
<protein>
    <submittedName>
        <fullName evidence="1">Type IV secretion system protein virB4</fullName>
    </submittedName>
</protein>
<accession>A0A378QL53</accession>
<evidence type="ECO:0000313" key="2">
    <source>
        <dbReference type="Proteomes" id="UP000254065"/>
    </source>
</evidence>
<proteinExistence type="predicted"/>
<dbReference type="AlphaFoldDB" id="A0A378QL53"/>
<reference evidence="1 2" key="1">
    <citation type="submission" date="2018-06" db="EMBL/GenBank/DDBJ databases">
        <authorList>
            <consortium name="Pathogen Informatics"/>
            <person name="Doyle S."/>
        </authorList>
    </citation>
    <scope>NUCLEOTIDE SEQUENCE [LARGE SCALE GENOMIC DNA]</scope>
    <source>
        <strain evidence="1 2">NCTC12877</strain>
    </source>
</reference>
<evidence type="ECO:0000313" key="1">
    <source>
        <dbReference type="EMBL" id="STZ01585.1"/>
    </source>
</evidence>
<dbReference type="EMBL" id="UGQB01000002">
    <property type="protein sequence ID" value="STZ01585.1"/>
    <property type="molecule type" value="Genomic_DNA"/>
</dbReference>
<gene>
    <name evidence="1" type="primary">virB4_2</name>
    <name evidence="1" type="ORF">NCTC12877_00048</name>
</gene>
<dbReference type="RefSeq" id="WP_115340976.1">
    <property type="nucleotide sequence ID" value="NZ_UGQB01000002.1"/>
</dbReference>
<sequence>MLDNLLTIIDKDRSIADKIPFSHHAEDQVIVTRQGDYLTTIKLVGRTHLAADIADMNKWVQDLNTLIRSIPAEDSDHIAFWTHIDRRREVIDFHKTFNNKFSQDLTDKYIDVLVRKI</sequence>